<evidence type="ECO:0000313" key="2">
    <source>
        <dbReference type="EMBL" id="KPJ72083.1"/>
    </source>
</evidence>
<dbReference type="Pfam" id="PF09723">
    <property type="entry name" value="Zn_ribbon_8"/>
    <property type="match status" value="1"/>
</dbReference>
<dbReference type="EMBL" id="LJNI01000100">
    <property type="protein sequence ID" value="KPJ72083.1"/>
    <property type="molecule type" value="Genomic_DNA"/>
</dbReference>
<accession>A0A0S7YC37</accession>
<dbReference type="Proteomes" id="UP000051012">
    <property type="component" value="Unassembled WGS sequence"/>
</dbReference>
<name>A0A0S7YC37_UNCT6</name>
<comment type="caution">
    <text evidence="2">The sequence shown here is derived from an EMBL/GenBank/DDBJ whole genome shotgun (WGS) entry which is preliminary data.</text>
</comment>
<protein>
    <recommendedName>
        <fullName evidence="1">Putative regulatory protein FmdB zinc ribbon domain-containing protein</fullName>
    </recommendedName>
</protein>
<evidence type="ECO:0000259" key="1">
    <source>
        <dbReference type="SMART" id="SM00834"/>
    </source>
</evidence>
<gene>
    <name evidence="2" type="ORF">AMJ52_07550</name>
</gene>
<dbReference type="AlphaFoldDB" id="A0A0S7YC37"/>
<proteinExistence type="predicted"/>
<dbReference type="InterPro" id="IPR013429">
    <property type="entry name" value="Regulatory_FmdB_Zinc_ribbon"/>
</dbReference>
<sequence>MPIYTYKCKECDKIFDFLMITKIEKPICIKCGSDKLERQITSFGVNTNTSKSSSSCTPKST</sequence>
<organism evidence="2 3">
    <name type="scientific">candidate division TA06 bacterium DG_78</name>
    <dbReference type="NCBI Taxonomy" id="1703772"/>
    <lineage>
        <taxon>Bacteria</taxon>
        <taxon>Bacteria division TA06</taxon>
    </lineage>
</organism>
<dbReference type="SMART" id="SM00834">
    <property type="entry name" value="CxxC_CXXC_SSSS"/>
    <property type="match status" value="1"/>
</dbReference>
<evidence type="ECO:0000313" key="3">
    <source>
        <dbReference type="Proteomes" id="UP000051012"/>
    </source>
</evidence>
<reference evidence="2 3" key="1">
    <citation type="journal article" date="2015" name="Microbiome">
        <title>Genomic resolution of linkages in carbon, nitrogen, and sulfur cycling among widespread estuary sediment bacteria.</title>
        <authorList>
            <person name="Baker B.J."/>
            <person name="Lazar C.S."/>
            <person name="Teske A.P."/>
            <person name="Dick G.J."/>
        </authorList>
    </citation>
    <scope>NUCLEOTIDE SEQUENCE [LARGE SCALE GENOMIC DNA]</scope>
    <source>
        <strain evidence="2">DG_78</strain>
    </source>
</reference>
<feature type="domain" description="Putative regulatory protein FmdB zinc ribbon" evidence="1">
    <location>
        <begin position="1"/>
        <end position="41"/>
    </location>
</feature>
<dbReference type="NCBIfam" id="TIGR02605">
    <property type="entry name" value="CxxC_CxxC_SSSS"/>
    <property type="match status" value="1"/>
</dbReference>